<evidence type="ECO:0000256" key="1">
    <source>
        <dbReference type="SAM" id="MobiDB-lite"/>
    </source>
</evidence>
<dbReference type="HOGENOM" id="CLU_030626_0_0_1"/>
<protein>
    <recommendedName>
        <fullName evidence="2">DUF6570 domain-containing protein</fullName>
    </recommendedName>
</protein>
<dbReference type="Proteomes" id="UP000008063">
    <property type="component" value="Unassembled WGS sequence"/>
</dbReference>
<name>F8QE98_SERL3</name>
<evidence type="ECO:0000313" key="3">
    <source>
        <dbReference type="EMBL" id="EGN93473.1"/>
    </source>
</evidence>
<accession>F8QE98</accession>
<reference evidence="4" key="1">
    <citation type="journal article" date="2011" name="Science">
        <title>The plant cell wall-decomposing machinery underlies the functional diversity of forest fungi.</title>
        <authorList>
            <person name="Eastwood D.C."/>
            <person name="Floudas D."/>
            <person name="Binder M."/>
            <person name="Majcherczyk A."/>
            <person name="Schneider P."/>
            <person name="Aerts A."/>
            <person name="Asiegbu F.O."/>
            <person name="Baker S.E."/>
            <person name="Barry K."/>
            <person name="Bendiksby M."/>
            <person name="Blumentritt M."/>
            <person name="Coutinho P.M."/>
            <person name="Cullen D."/>
            <person name="de Vries R.P."/>
            <person name="Gathman A."/>
            <person name="Goodell B."/>
            <person name="Henrissat B."/>
            <person name="Ihrmark K."/>
            <person name="Kauserud H."/>
            <person name="Kohler A."/>
            <person name="LaButti K."/>
            <person name="Lapidus A."/>
            <person name="Lavin J.L."/>
            <person name="Lee Y.-H."/>
            <person name="Lindquist E."/>
            <person name="Lilly W."/>
            <person name="Lucas S."/>
            <person name="Morin E."/>
            <person name="Murat C."/>
            <person name="Oguiza J.A."/>
            <person name="Park J."/>
            <person name="Pisabarro A.G."/>
            <person name="Riley R."/>
            <person name="Rosling A."/>
            <person name="Salamov A."/>
            <person name="Schmidt O."/>
            <person name="Schmutz J."/>
            <person name="Skrede I."/>
            <person name="Stenlid J."/>
            <person name="Wiebenga A."/>
            <person name="Xie X."/>
            <person name="Kuees U."/>
            <person name="Hibbett D.S."/>
            <person name="Hoffmeister D."/>
            <person name="Hoegberg N."/>
            <person name="Martin F."/>
            <person name="Grigoriev I.V."/>
            <person name="Watkinson S.C."/>
        </authorList>
    </citation>
    <scope>NUCLEOTIDE SEQUENCE [LARGE SCALE GENOMIC DNA]</scope>
    <source>
        <strain evidence="4">strain S7.3</strain>
    </source>
</reference>
<dbReference type="AlphaFoldDB" id="F8QE98"/>
<dbReference type="Pfam" id="PF20209">
    <property type="entry name" value="DUF6570"/>
    <property type="match status" value="1"/>
</dbReference>
<proteinExistence type="predicted"/>
<feature type="compositionally biased region" description="Basic and acidic residues" evidence="1">
    <location>
        <begin position="33"/>
        <end position="49"/>
    </location>
</feature>
<keyword evidence="4" id="KW-1185">Reference proteome</keyword>
<dbReference type="InParanoid" id="F8QE98"/>
<evidence type="ECO:0000313" key="4">
    <source>
        <dbReference type="Proteomes" id="UP000008063"/>
    </source>
</evidence>
<dbReference type="OrthoDB" id="432234at2759"/>
<gene>
    <name evidence="3" type="ORF">SERLA73DRAFT_163520</name>
</gene>
<feature type="domain" description="DUF6570" evidence="2">
    <location>
        <begin position="82"/>
        <end position="234"/>
    </location>
</feature>
<dbReference type="EMBL" id="GL945492">
    <property type="protein sequence ID" value="EGN93473.1"/>
    <property type="molecule type" value="Genomic_DNA"/>
</dbReference>
<dbReference type="InterPro" id="IPR046700">
    <property type="entry name" value="DUF6570"/>
</dbReference>
<evidence type="ECO:0000259" key="2">
    <source>
        <dbReference type="Pfam" id="PF20209"/>
    </source>
</evidence>
<organism evidence="4">
    <name type="scientific">Serpula lacrymans var. lacrymans (strain S7.3)</name>
    <name type="common">Dry rot fungus</name>
    <dbReference type="NCBI Taxonomy" id="936435"/>
    <lineage>
        <taxon>Eukaryota</taxon>
        <taxon>Fungi</taxon>
        <taxon>Dikarya</taxon>
        <taxon>Basidiomycota</taxon>
        <taxon>Agaricomycotina</taxon>
        <taxon>Agaricomycetes</taxon>
        <taxon>Agaricomycetidae</taxon>
        <taxon>Boletales</taxon>
        <taxon>Coniophorineae</taxon>
        <taxon>Serpulaceae</taxon>
        <taxon>Serpula</taxon>
    </lineage>
</organism>
<sequence length="350" mass="39191">MGNTPSSTGEPNDLSAPLPQEIFQTLLSSMLSEHPERPNHHDRTRDSQRARHATCIGADPSFPYIASADLRRTIIEDWQDYKQPLDSLANFQYYGVPQLPPDIDNVFTNATLYDIMMISRAFATKILHLFALECSNPAFGGNIATSQKFVRGNVAVLPQDSVNLQFVLPPTRSVIADAMCALFVRWKTKPTRENIASLRPVLVSKRRARTLIDFLVNHNVWYKIAGLTFLEENLSDLYPEDENDVDESVPTAVEICHLDGSHGLAAATSDYADRRTFHAADPQPELHEMVMDIVGYASGDYTPQNHKMMKAEALARVLDGSQFLKMQAGSNFINERDPGLMSYLFPHLDP</sequence>
<feature type="region of interest" description="Disordered" evidence="1">
    <location>
        <begin position="32"/>
        <end position="51"/>
    </location>
</feature>